<dbReference type="Pfam" id="PF12420">
    <property type="entry name" value="DUF3671"/>
    <property type="match status" value="1"/>
</dbReference>
<dbReference type="VEuPathDB" id="PlasmoDB:PCOAH_00051220"/>
<keyword evidence="1" id="KW-1133">Transmembrane helix</keyword>
<dbReference type="InterPro" id="IPR022139">
    <property type="entry name" value="Fam-L/Fam-M-like_plasmodium"/>
</dbReference>
<dbReference type="OrthoDB" id="389443at2759"/>
<dbReference type="EMBL" id="CP016251">
    <property type="protein sequence ID" value="ANQ10527.1"/>
    <property type="molecule type" value="Genomic_DNA"/>
</dbReference>
<keyword evidence="3" id="KW-1185">Reference proteome</keyword>
<dbReference type="Proteomes" id="UP000092716">
    <property type="component" value="Chromosome 13"/>
</dbReference>
<dbReference type="RefSeq" id="XP_019917222.1">
    <property type="nucleotide sequence ID" value="XM_020061904.1"/>
</dbReference>
<gene>
    <name evidence="2" type="ORF">PCOAH_00051220</name>
</gene>
<reference evidence="3" key="1">
    <citation type="submission" date="2016-06" db="EMBL/GenBank/DDBJ databases">
        <title>First high quality genome sequence of Plasmodium coatneyi using continuous long reads from single molecule, real-time sequencing.</title>
        <authorList>
            <person name="Chien J.-T."/>
            <person name="Pakala S.B."/>
            <person name="Geraldo J.A."/>
            <person name="Lapp S.A."/>
            <person name="Barnwell J.W."/>
            <person name="Kissinger J.C."/>
            <person name="Galinski M.R."/>
            <person name="Humphrey J.C."/>
        </authorList>
    </citation>
    <scope>NUCLEOTIDE SEQUENCE [LARGE SCALE GENOMIC DNA]</scope>
    <source>
        <strain evidence="3">Hackeri</strain>
    </source>
</reference>
<protein>
    <submittedName>
        <fullName evidence="2">Variable surface protein Vir10-like</fullName>
    </submittedName>
</protein>
<keyword evidence="1" id="KW-0812">Transmembrane</keyword>
<name>A0A1B1E6C7_9APIC</name>
<feature type="transmembrane region" description="Helical" evidence="1">
    <location>
        <begin position="190"/>
        <end position="211"/>
    </location>
</feature>
<dbReference type="KEGG" id="pcot:PCOAH_00051220"/>
<evidence type="ECO:0000313" key="2">
    <source>
        <dbReference type="EMBL" id="ANQ10527.1"/>
    </source>
</evidence>
<keyword evidence="1" id="KW-0472">Membrane</keyword>
<proteinExistence type="predicted"/>
<dbReference type="GeneID" id="30911856"/>
<feature type="transmembrane region" description="Helical" evidence="1">
    <location>
        <begin position="157"/>
        <end position="184"/>
    </location>
</feature>
<evidence type="ECO:0000313" key="3">
    <source>
        <dbReference type="Proteomes" id="UP000092716"/>
    </source>
</evidence>
<sequence length="241" mass="28053">MRLFTALKVAASILFIWIHNRPNAPYTSGKYIGGPYNIEIISDIRFQRSLAEQEFQEELDQLKIPDKTLKDSPDNSAKWVSDDLSEHEQLQESCSNDLEIYKEKFKHKYAKWKGLKRLDGYFEKNIFDKIDRIRKQEGETGVYNRTVIKNIIKKRDILIMVMPPILLIVLLPTIIITALSLGLYTHIFTIYGILLLILACIISFSIIYTMVKVLKYYRLEVGGGKLKFKEYCALCKDIFFP</sequence>
<evidence type="ECO:0000256" key="1">
    <source>
        <dbReference type="SAM" id="Phobius"/>
    </source>
</evidence>
<dbReference type="AlphaFoldDB" id="A0A1B1E6C7"/>
<accession>A0A1B1E6C7</accession>
<organism evidence="2 3">
    <name type="scientific">Plasmodium coatneyi</name>
    <dbReference type="NCBI Taxonomy" id="208452"/>
    <lineage>
        <taxon>Eukaryota</taxon>
        <taxon>Sar</taxon>
        <taxon>Alveolata</taxon>
        <taxon>Apicomplexa</taxon>
        <taxon>Aconoidasida</taxon>
        <taxon>Haemosporida</taxon>
        <taxon>Plasmodiidae</taxon>
        <taxon>Plasmodium</taxon>
    </lineage>
</organism>